<evidence type="ECO:0000256" key="6">
    <source>
        <dbReference type="ARBA" id="ARBA00022840"/>
    </source>
</evidence>
<dbReference type="InterPro" id="IPR050187">
    <property type="entry name" value="Lipid_Phosphate_FormReg"/>
</dbReference>
<evidence type="ECO:0000256" key="8">
    <source>
        <dbReference type="ARBA" id="ARBA00023264"/>
    </source>
</evidence>
<proteinExistence type="inferred from homology"/>
<keyword evidence="7" id="KW-0444">Lipid biosynthesis</keyword>
<comment type="similarity">
    <text evidence="2">Belongs to the diacylglycerol/lipid kinase family.</text>
</comment>
<dbReference type="InterPro" id="IPR045540">
    <property type="entry name" value="YegS/DAGK_C"/>
</dbReference>
<evidence type="ECO:0000256" key="7">
    <source>
        <dbReference type="ARBA" id="ARBA00023209"/>
    </source>
</evidence>
<evidence type="ECO:0000256" key="3">
    <source>
        <dbReference type="ARBA" id="ARBA00022679"/>
    </source>
</evidence>
<evidence type="ECO:0000313" key="10">
    <source>
        <dbReference type="EMBL" id="XBX84067.1"/>
    </source>
</evidence>
<keyword evidence="5 10" id="KW-0418">Kinase</keyword>
<keyword evidence="8" id="KW-1208">Phospholipid metabolism</keyword>
<dbReference type="Gene3D" id="2.60.200.40">
    <property type="match status" value="1"/>
</dbReference>
<name>A0AAU7WDU7_9MICO</name>
<sequence length="323" mass="33976">MYNPVKVRLGELRRAVQRHESSAGWAPSRWYGTAADDSGREAVEDALAGEPAVLIVAGGDGTVRVACAAAHPLGVPVALVPAGTGNLLARNLGVPLNDVHGAVAVAFTGTMREVDVAVALLEDGEGGRRTETFMVMAGIGLDAEMADSTSAWAKKRMGWVAYVPPIARSIGAHRLFRLHYRVDRGRTRSASAHTVIVGNCGTLTGNMLLIPAARVDDGLLDVVLLSPKGRFGWAGIGARLAAQGFARGSRLGARLLELAPDVQALNYAQGQQFDVRFDTPHAVELDGDRFGLVARARITVRPGALKLCVSAQAHGPETETAAP</sequence>
<organism evidence="10">
    <name type="scientific">Agromyces sp. G08B096</name>
    <dbReference type="NCBI Taxonomy" id="3156399"/>
    <lineage>
        <taxon>Bacteria</taxon>
        <taxon>Bacillati</taxon>
        <taxon>Actinomycetota</taxon>
        <taxon>Actinomycetes</taxon>
        <taxon>Micrococcales</taxon>
        <taxon>Microbacteriaceae</taxon>
        <taxon>Agromyces</taxon>
    </lineage>
</organism>
<keyword evidence="7" id="KW-0443">Lipid metabolism</keyword>
<accession>A0AAU7WDU7</accession>
<keyword evidence="3" id="KW-0808">Transferase</keyword>
<dbReference type="GO" id="GO:0008654">
    <property type="term" value="P:phospholipid biosynthetic process"/>
    <property type="evidence" value="ECO:0007669"/>
    <property type="project" value="UniProtKB-KW"/>
</dbReference>
<evidence type="ECO:0000256" key="5">
    <source>
        <dbReference type="ARBA" id="ARBA00022777"/>
    </source>
</evidence>
<keyword evidence="7" id="KW-0594">Phospholipid biosynthesis</keyword>
<dbReference type="AlphaFoldDB" id="A0AAU7WDU7"/>
<reference evidence="10" key="1">
    <citation type="submission" date="2024-05" db="EMBL/GenBank/DDBJ databases">
        <authorList>
            <person name="Yu L."/>
        </authorList>
    </citation>
    <scope>NUCLEOTIDE SEQUENCE</scope>
    <source>
        <strain evidence="10">G08B096</strain>
    </source>
</reference>
<dbReference type="InterPro" id="IPR001206">
    <property type="entry name" value="Diacylglycerol_kinase_cat_dom"/>
</dbReference>
<dbReference type="Gene3D" id="3.40.50.10330">
    <property type="entry name" value="Probable inorganic polyphosphate/atp-NAD kinase, domain 1"/>
    <property type="match status" value="1"/>
</dbReference>
<feature type="domain" description="DAGKc" evidence="9">
    <location>
        <begin position="39"/>
        <end position="123"/>
    </location>
</feature>
<evidence type="ECO:0000256" key="2">
    <source>
        <dbReference type="ARBA" id="ARBA00005983"/>
    </source>
</evidence>
<dbReference type="PROSITE" id="PS50146">
    <property type="entry name" value="DAGK"/>
    <property type="match status" value="1"/>
</dbReference>
<evidence type="ECO:0000256" key="1">
    <source>
        <dbReference type="ARBA" id="ARBA00001946"/>
    </source>
</evidence>
<dbReference type="InterPro" id="IPR016064">
    <property type="entry name" value="NAD/diacylglycerol_kinase_sf"/>
</dbReference>
<dbReference type="PANTHER" id="PTHR12358">
    <property type="entry name" value="SPHINGOSINE KINASE"/>
    <property type="match status" value="1"/>
</dbReference>
<keyword evidence="6" id="KW-0067">ATP-binding</keyword>
<comment type="cofactor">
    <cofactor evidence="1">
        <name>Mg(2+)</name>
        <dbReference type="ChEBI" id="CHEBI:18420"/>
    </cofactor>
</comment>
<dbReference type="InterPro" id="IPR017438">
    <property type="entry name" value="ATP-NAD_kinase_N"/>
</dbReference>
<dbReference type="GO" id="GO:0016301">
    <property type="term" value="F:kinase activity"/>
    <property type="evidence" value="ECO:0007669"/>
    <property type="project" value="UniProtKB-KW"/>
</dbReference>
<evidence type="ECO:0000256" key="4">
    <source>
        <dbReference type="ARBA" id="ARBA00022741"/>
    </source>
</evidence>
<protein>
    <submittedName>
        <fullName evidence="10">Diacylglycerol kinase family protein</fullName>
    </submittedName>
</protein>
<gene>
    <name evidence="10" type="ORF">ABIQ69_03685</name>
</gene>
<evidence type="ECO:0000259" key="9">
    <source>
        <dbReference type="PROSITE" id="PS50146"/>
    </source>
</evidence>
<dbReference type="SUPFAM" id="SSF111331">
    <property type="entry name" value="NAD kinase/diacylglycerol kinase-like"/>
    <property type="match status" value="1"/>
</dbReference>
<dbReference type="PANTHER" id="PTHR12358:SF54">
    <property type="entry name" value="SPHINGOSINE KINASE RELATED PROTEIN"/>
    <property type="match status" value="1"/>
</dbReference>
<keyword evidence="4" id="KW-0547">Nucleotide-binding</keyword>
<dbReference type="RefSeq" id="WP_350350068.1">
    <property type="nucleotide sequence ID" value="NZ_CP158374.1"/>
</dbReference>
<dbReference type="Pfam" id="PF19279">
    <property type="entry name" value="YegS_C"/>
    <property type="match status" value="1"/>
</dbReference>
<dbReference type="EMBL" id="CP158374">
    <property type="protein sequence ID" value="XBX84067.1"/>
    <property type="molecule type" value="Genomic_DNA"/>
</dbReference>
<dbReference type="GO" id="GO:0005524">
    <property type="term" value="F:ATP binding"/>
    <property type="evidence" value="ECO:0007669"/>
    <property type="project" value="UniProtKB-KW"/>
</dbReference>
<dbReference type="Pfam" id="PF00781">
    <property type="entry name" value="DAGK_cat"/>
    <property type="match status" value="1"/>
</dbReference>